<protein>
    <recommendedName>
        <fullName evidence="2 8">Transcription elongation factor GreA</fullName>
    </recommendedName>
    <alternativeName>
        <fullName evidence="7 8">Transcript cleavage factor GreA</fullName>
    </alternativeName>
</protein>
<feature type="domain" description="Transcription elongation factor GreA/GreB N-terminal" evidence="11">
    <location>
        <begin position="9"/>
        <end position="79"/>
    </location>
</feature>
<dbReference type="SUPFAM" id="SSF46557">
    <property type="entry name" value="GreA transcript cleavage protein, N-terminal domain"/>
    <property type="match status" value="1"/>
</dbReference>
<proteinExistence type="inferred from homology"/>
<dbReference type="FunFam" id="1.10.287.180:FF:000001">
    <property type="entry name" value="Transcription elongation factor GreA"/>
    <property type="match status" value="1"/>
</dbReference>
<evidence type="ECO:0000313" key="13">
    <source>
        <dbReference type="Proteomes" id="UP000289506"/>
    </source>
</evidence>
<dbReference type="Proteomes" id="UP000289506">
    <property type="component" value="Plasmid 13"/>
</dbReference>
<evidence type="ECO:0000256" key="3">
    <source>
        <dbReference type="ARBA" id="ARBA00023015"/>
    </source>
</evidence>
<dbReference type="EMBL" id="LR214986">
    <property type="protein sequence ID" value="VEU64486.1"/>
    <property type="molecule type" value="Genomic_DNA"/>
</dbReference>
<evidence type="ECO:0000256" key="7">
    <source>
        <dbReference type="ARBA" id="ARBA00030776"/>
    </source>
</evidence>
<keyword evidence="5 8" id="KW-0804">Transcription</keyword>
<organism evidence="12 13">
    <name type="scientific">Mycoplasmopsis cynos</name>
    <dbReference type="NCBI Taxonomy" id="171284"/>
    <lineage>
        <taxon>Bacteria</taxon>
        <taxon>Bacillati</taxon>
        <taxon>Mycoplasmatota</taxon>
        <taxon>Mycoplasmoidales</taxon>
        <taxon>Metamycoplasmataceae</taxon>
        <taxon>Mycoplasmopsis</taxon>
    </lineage>
</organism>
<sequence length="162" mass="18336">MSEINEKKIILSQEKFDEYKKQYDHLINIERPAVQEALKEARAQGDLSENAEYDAAREKQGIVEGRIKELEAILDNAAILDSSIHKTDETIGINTKVEFLIQENNKIEVVQITGSHDADPFEGKISMRSPLAIAMMGKVEGDEVEVEAQKKFMIKILKVEHL</sequence>
<dbReference type="RefSeq" id="WP_129720459.1">
    <property type="nucleotide sequence ID" value="NZ_LR214986.1"/>
</dbReference>
<geneLocation type="plasmid" evidence="12 13">
    <name>13</name>
</geneLocation>
<evidence type="ECO:0000259" key="11">
    <source>
        <dbReference type="Pfam" id="PF03449"/>
    </source>
</evidence>
<dbReference type="GO" id="GO:0006354">
    <property type="term" value="P:DNA-templated transcription elongation"/>
    <property type="evidence" value="ECO:0007669"/>
    <property type="project" value="TreeGrafter"/>
</dbReference>
<dbReference type="InterPro" id="IPR036953">
    <property type="entry name" value="GreA/GreB_C_sf"/>
</dbReference>
<evidence type="ECO:0000256" key="8">
    <source>
        <dbReference type="HAMAP-Rule" id="MF_00105"/>
    </source>
</evidence>
<evidence type="ECO:0000256" key="5">
    <source>
        <dbReference type="ARBA" id="ARBA00023163"/>
    </source>
</evidence>
<dbReference type="SUPFAM" id="SSF54534">
    <property type="entry name" value="FKBP-like"/>
    <property type="match status" value="1"/>
</dbReference>
<gene>
    <name evidence="12" type="primary">MCYN0138</name>
    <name evidence="8" type="synonym">greA</name>
    <name evidence="12" type="ORF">NCTC10142_00230</name>
</gene>
<comment type="function">
    <text evidence="6 8 9">Necessary for efficient RNA polymerase transcription elongation past template-encoded arresting sites. The arresting sites in DNA have the property of trapping a certain fraction of elongating RNA polymerases that pass through, resulting in locked ternary complexes. Cleavage of the nascent transcript by cleavage factors such as GreA or GreB allows the resumption of elongation from the new 3'terminus. GreA releases sequences of 2 to 3 nucleotides.</text>
</comment>
<dbReference type="Gene3D" id="1.10.287.180">
    <property type="entry name" value="Transcription elongation factor, GreA/GreB, N-terminal domain"/>
    <property type="match status" value="1"/>
</dbReference>
<dbReference type="PANTHER" id="PTHR30437:SF4">
    <property type="entry name" value="TRANSCRIPTION ELONGATION FACTOR GREA"/>
    <property type="match status" value="1"/>
</dbReference>
<dbReference type="PANTHER" id="PTHR30437">
    <property type="entry name" value="TRANSCRIPTION ELONGATION FACTOR GREA"/>
    <property type="match status" value="1"/>
</dbReference>
<comment type="similarity">
    <text evidence="1 8 9">Belongs to the GreA/GreB family.</text>
</comment>
<dbReference type="InterPro" id="IPR001437">
    <property type="entry name" value="Tscrpt_elong_fac_GreA/B_C"/>
</dbReference>
<feature type="domain" description="Transcription elongation factor GreA/GreB C-terminal" evidence="10">
    <location>
        <begin position="87"/>
        <end position="160"/>
    </location>
</feature>
<keyword evidence="4 8" id="KW-0238">DNA-binding</keyword>
<dbReference type="InterPro" id="IPR022691">
    <property type="entry name" value="Tscrpt_elong_fac_GreA/B_N"/>
</dbReference>
<keyword evidence="12" id="KW-0648">Protein biosynthesis</keyword>
<evidence type="ECO:0000313" key="12">
    <source>
        <dbReference type="EMBL" id="VEU64486.1"/>
    </source>
</evidence>
<dbReference type="GO" id="GO:0003677">
    <property type="term" value="F:DNA binding"/>
    <property type="evidence" value="ECO:0007669"/>
    <property type="project" value="UniProtKB-UniRule"/>
</dbReference>
<dbReference type="PIRSF" id="PIRSF006092">
    <property type="entry name" value="GreA_GreB"/>
    <property type="match status" value="1"/>
</dbReference>
<dbReference type="GO" id="GO:0032784">
    <property type="term" value="P:regulation of DNA-templated transcription elongation"/>
    <property type="evidence" value="ECO:0007669"/>
    <property type="project" value="UniProtKB-UniRule"/>
</dbReference>
<dbReference type="InterPro" id="IPR028624">
    <property type="entry name" value="Tscrpt_elong_fac_GreA/B"/>
</dbReference>
<accession>A0A449AHQ3</accession>
<dbReference type="Pfam" id="PF03449">
    <property type="entry name" value="GreA_GreB_N"/>
    <property type="match status" value="1"/>
</dbReference>
<dbReference type="AlphaFoldDB" id="A0A449AHQ3"/>
<name>A0A449AHQ3_9BACT</name>
<evidence type="ECO:0000259" key="10">
    <source>
        <dbReference type="Pfam" id="PF01272"/>
    </source>
</evidence>
<dbReference type="InterPro" id="IPR006359">
    <property type="entry name" value="Tscrpt_elong_fac_GreA"/>
</dbReference>
<dbReference type="Pfam" id="PF01272">
    <property type="entry name" value="GreA_GreB"/>
    <property type="match status" value="1"/>
</dbReference>
<dbReference type="InterPro" id="IPR023459">
    <property type="entry name" value="Tscrpt_elong_fac_GreA/B_fam"/>
</dbReference>
<keyword evidence="12" id="KW-0251">Elongation factor</keyword>
<dbReference type="Gene3D" id="3.10.50.30">
    <property type="entry name" value="Transcription elongation factor, GreA/GreB, C-terminal domain"/>
    <property type="match status" value="1"/>
</dbReference>
<dbReference type="GO" id="GO:0003746">
    <property type="term" value="F:translation elongation factor activity"/>
    <property type="evidence" value="ECO:0007669"/>
    <property type="project" value="UniProtKB-KW"/>
</dbReference>
<evidence type="ECO:0000256" key="4">
    <source>
        <dbReference type="ARBA" id="ARBA00023125"/>
    </source>
</evidence>
<reference evidence="12 13" key="1">
    <citation type="submission" date="2019-01" db="EMBL/GenBank/DDBJ databases">
        <authorList>
            <consortium name="Pathogen Informatics"/>
        </authorList>
    </citation>
    <scope>NUCLEOTIDE SEQUENCE [LARGE SCALE GENOMIC DNA]</scope>
    <source>
        <strain evidence="12 13">NCTC10142</strain>
        <plasmid evidence="13">13</plasmid>
    </source>
</reference>
<dbReference type="NCBIfam" id="NF001263">
    <property type="entry name" value="PRK00226.1-4"/>
    <property type="match status" value="1"/>
</dbReference>
<evidence type="ECO:0000256" key="1">
    <source>
        <dbReference type="ARBA" id="ARBA00008213"/>
    </source>
</evidence>
<dbReference type="NCBIfam" id="TIGR01462">
    <property type="entry name" value="greA"/>
    <property type="match status" value="1"/>
</dbReference>
<evidence type="ECO:0000256" key="9">
    <source>
        <dbReference type="RuleBase" id="RU000556"/>
    </source>
</evidence>
<dbReference type="InterPro" id="IPR036805">
    <property type="entry name" value="Tscrpt_elong_fac_GreA/B_N_sf"/>
</dbReference>
<keyword evidence="12" id="KW-0614">Plasmid</keyword>
<dbReference type="GO" id="GO:0070063">
    <property type="term" value="F:RNA polymerase binding"/>
    <property type="evidence" value="ECO:0007669"/>
    <property type="project" value="InterPro"/>
</dbReference>
<evidence type="ECO:0000256" key="6">
    <source>
        <dbReference type="ARBA" id="ARBA00024916"/>
    </source>
</evidence>
<evidence type="ECO:0000256" key="2">
    <source>
        <dbReference type="ARBA" id="ARBA00013729"/>
    </source>
</evidence>
<dbReference type="HAMAP" id="MF_00105">
    <property type="entry name" value="GreA_GreB"/>
    <property type="match status" value="1"/>
</dbReference>
<keyword evidence="3 8" id="KW-0805">Transcription regulation</keyword>